<keyword evidence="2" id="KW-1185">Reference proteome</keyword>
<gene>
    <name evidence="1" type="ORF">MJO28_013944</name>
</gene>
<proteinExistence type="predicted"/>
<protein>
    <submittedName>
        <fullName evidence="1">Uncharacterized protein</fullName>
    </submittedName>
</protein>
<comment type="caution">
    <text evidence="1">The sequence shown here is derived from an EMBL/GenBank/DDBJ whole genome shotgun (WGS) entry which is preliminary data.</text>
</comment>
<sequence length="141" mass="15297">MSHHQEIKAIPFIPFITLITLASALVPFIPAGPPSSILFNPLVHSLATSTKHLPPRNSYQSQFSHPIYSSRPAPLVQSTVQAHIGGHGCHSPPVGLTGTKHSAALHESHHGAFLENENSDLHQDDNTDYHPQASDHDEISD</sequence>
<reference evidence="1 2" key="3">
    <citation type="journal article" date="2022" name="Microbiol. Spectr.">
        <title>Folding features and dynamics of 3D genome architecture in plant fungal pathogens.</title>
        <authorList>
            <person name="Xia C."/>
        </authorList>
    </citation>
    <scope>NUCLEOTIDE SEQUENCE [LARGE SCALE GENOMIC DNA]</scope>
    <source>
        <strain evidence="1 2">93-210</strain>
    </source>
</reference>
<name>A0ACC0DVW8_9BASI</name>
<reference evidence="2" key="2">
    <citation type="journal article" date="2018" name="Mol. Plant Microbe Interact.">
        <title>Genome sequence resources for the wheat stripe rust pathogen (Puccinia striiformis f. sp. tritici) and the barley stripe rust pathogen (Puccinia striiformis f. sp. hordei).</title>
        <authorList>
            <person name="Xia C."/>
            <person name="Wang M."/>
            <person name="Yin C."/>
            <person name="Cornejo O.E."/>
            <person name="Hulbert S.H."/>
            <person name="Chen X."/>
        </authorList>
    </citation>
    <scope>NUCLEOTIDE SEQUENCE [LARGE SCALE GENOMIC DNA]</scope>
    <source>
        <strain evidence="2">93-210</strain>
    </source>
</reference>
<dbReference type="EMBL" id="CM045878">
    <property type="protein sequence ID" value="KAI7940292.1"/>
    <property type="molecule type" value="Genomic_DNA"/>
</dbReference>
<reference evidence="2" key="1">
    <citation type="journal article" date="2018" name="BMC Genomics">
        <title>Genomic insights into host adaptation between the wheat stripe rust pathogen (Puccinia striiformis f. sp. tritici) and the barley stripe rust pathogen (Puccinia striiformis f. sp. hordei).</title>
        <authorList>
            <person name="Xia C."/>
            <person name="Wang M."/>
            <person name="Yin C."/>
            <person name="Cornejo O.E."/>
            <person name="Hulbert S.H."/>
            <person name="Chen X."/>
        </authorList>
    </citation>
    <scope>NUCLEOTIDE SEQUENCE [LARGE SCALE GENOMIC DNA]</scope>
    <source>
        <strain evidence="2">93-210</strain>
    </source>
</reference>
<evidence type="ECO:0000313" key="2">
    <source>
        <dbReference type="Proteomes" id="UP001060170"/>
    </source>
</evidence>
<dbReference type="Proteomes" id="UP001060170">
    <property type="component" value="Chromosome 14"/>
</dbReference>
<accession>A0ACC0DVW8</accession>
<evidence type="ECO:0000313" key="1">
    <source>
        <dbReference type="EMBL" id="KAI7940292.1"/>
    </source>
</evidence>
<organism evidence="1 2">
    <name type="scientific">Puccinia striiformis f. sp. tritici</name>
    <dbReference type="NCBI Taxonomy" id="168172"/>
    <lineage>
        <taxon>Eukaryota</taxon>
        <taxon>Fungi</taxon>
        <taxon>Dikarya</taxon>
        <taxon>Basidiomycota</taxon>
        <taxon>Pucciniomycotina</taxon>
        <taxon>Pucciniomycetes</taxon>
        <taxon>Pucciniales</taxon>
        <taxon>Pucciniaceae</taxon>
        <taxon>Puccinia</taxon>
    </lineage>
</organism>